<dbReference type="PANTHER" id="PTHR31928:SF12">
    <property type="entry name" value="DUF3741 DOMAIN-CONTAINING PROTEIN"/>
    <property type="match status" value="1"/>
</dbReference>
<dbReference type="Pfam" id="PF21647">
    <property type="entry name" value="DUF6857"/>
    <property type="match status" value="1"/>
</dbReference>
<feature type="compositionally biased region" description="Low complexity" evidence="1">
    <location>
        <begin position="303"/>
        <end position="331"/>
    </location>
</feature>
<dbReference type="InterPro" id="IPR049172">
    <property type="entry name" value="DUF6857_pln"/>
</dbReference>
<dbReference type="InterPro" id="IPR010341">
    <property type="entry name" value="DUF936_pln"/>
</dbReference>
<evidence type="ECO:0000259" key="2">
    <source>
        <dbReference type="Pfam" id="PF06075"/>
    </source>
</evidence>
<feature type="domain" description="DUF6857" evidence="3">
    <location>
        <begin position="350"/>
        <end position="649"/>
    </location>
</feature>
<dbReference type="InterPro" id="IPR048297">
    <property type="entry name" value="DUF936_dom_pln"/>
</dbReference>
<dbReference type="PANTHER" id="PTHR31928">
    <property type="entry name" value="EXPRESSED PROTEIN"/>
    <property type="match status" value="1"/>
</dbReference>
<accession>A0A6N2KCP6</accession>
<gene>
    <name evidence="4" type="ORF">SVIM_LOCUS66680</name>
</gene>
<name>A0A6N2KCP6_SALVM</name>
<organism evidence="4">
    <name type="scientific">Salix viminalis</name>
    <name type="common">Common osier</name>
    <name type="synonym">Basket willow</name>
    <dbReference type="NCBI Taxonomy" id="40686"/>
    <lineage>
        <taxon>Eukaryota</taxon>
        <taxon>Viridiplantae</taxon>
        <taxon>Streptophyta</taxon>
        <taxon>Embryophyta</taxon>
        <taxon>Tracheophyta</taxon>
        <taxon>Spermatophyta</taxon>
        <taxon>Magnoliopsida</taxon>
        <taxon>eudicotyledons</taxon>
        <taxon>Gunneridae</taxon>
        <taxon>Pentapetalae</taxon>
        <taxon>rosids</taxon>
        <taxon>fabids</taxon>
        <taxon>Malpighiales</taxon>
        <taxon>Salicaceae</taxon>
        <taxon>Saliceae</taxon>
        <taxon>Salix</taxon>
    </lineage>
</organism>
<dbReference type="Pfam" id="PF06075">
    <property type="entry name" value="DUF936"/>
    <property type="match status" value="1"/>
</dbReference>
<protein>
    <submittedName>
        <fullName evidence="4">Uncharacterized protein</fullName>
    </submittedName>
</protein>
<reference evidence="4" key="1">
    <citation type="submission" date="2019-03" db="EMBL/GenBank/DDBJ databases">
        <authorList>
            <person name="Mank J."/>
            <person name="Almeida P."/>
        </authorList>
    </citation>
    <scope>NUCLEOTIDE SEQUENCE</scope>
    <source>
        <strain evidence="4">78183</strain>
    </source>
</reference>
<dbReference type="AlphaFoldDB" id="A0A6N2KCP6"/>
<feature type="domain" description="DUF936" evidence="2">
    <location>
        <begin position="19"/>
        <end position="134"/>
    </location>
</feature>
<evidence type="ECO:0000259" key="3">
    <source>
        <dbReference type="Pfam" id="PF21647"/>
    </source>
</evidence>
<feature type="region of interest" description="Disordered" evidence="1">
    <location>
        <begin position="167"/>
        <end position="187"/>
    </location>
</feature>
<feature type="region of interest" description="Disordered" evidence="1">
    <location>
        <begin position="201"/>
        <end position="235"/>
    </location>
</feature>
<dbReference type="EMBL" id="CAADRP010000280">
    <property type="protein sequence ID" value="VFU26182.1"/>
    <property type="molecule type" value="Genomic_DNA"/>
</dbReference>
<evidence type="ECO:0000256" key="1">
    <source>
        <dbReference type="SAM" id="MobiDB-lite"/>
    </source>
</evidence>
<proteinExistence type="predicted"/>
<sequence>MFRDLEFLSLFFSKKMAELESGVLVKFLQEMDVDGKTIRDCKPVLLQIRSIIPVLREGNLWPNQGFFLKISDLTHALYVSLPQEQDELILYDKLHLGQFIYVEKLEAAYPVPMLGGIKPLPGRHPCFGNPKELLSIDNLKNFLGVSSLETMVDDCIEVPKKTETEKPRSLSVPKVSANEGTGYKTRDLSDMVKKPGVISRSITASKTSSHEGMPKTTPNHSCRPKKSGAGSNYKGLARHKSTNAYEDSDMESTMSFTSTSSTFKRRSWHGREVSDKNELGIDNRSIRLSISPMNSLKYDSSDDNSSSRSKTTVVSLSTKTSKISSKGSRISVPGKTSEDSLNRKVNFRSLNNKNSLGTNISCDFLPSALVKLGQEVSRQRDIALLAAVEALQDASAAERLLKCLSTYSQLLMAKGNDQQLSVDKFFTLQDDLTNTRLILQSLTSISQLRTADTDPDAPVAVGEALRLALDRKQKATSWIKAAVASDLNPISDHSKTKTLFLEATSAQKTSTRSIRGKRMGGLMVRKQVSSDELYAGLALDMVEQSDWVKRSASPVCAELANSLNDDSRTWFLSNLEEYLDWVSSKTNPRQSDSQVAEMMFMIKRVNDWVDTVRCKDSSTLKGSELEACGRARNKIYEILLKHVERTCQESNVKERCCGHGGRNYQAREEGQFILIVFFKLTIVLHSVKSSELSSASRWHPRNFGCSSASRPLDSPVNHHKLTT</sequence>
<evidence type="ECO:0000313" key="4">
    <source>
        <dbReference type="EMBL" id="VFU26182.1"/>
    </source>
</evidence>
<feature type="region of interest" description="Disordered" evidence="1">
    <location>
        <begin position="294"/>
        <end position="339"/>
    </location>
</feature>